<reference evidence="4" key="1">
    <citation type="submission" date="2023-04" db="EMBL/GenBank/DDBJ databases">
        <title>Phytophthora lilii NBRC 32176.</title>
        <authorList>
            <person name="Ichikawa N."/>
            <person name="Sato H."/>
            <person name="Tonouchi N."/>
        </authorList>
    </citation>
    <scope>NUCLEOTIDE SEQUENCE</scope>
    <source>
        <strain evidence="4">NBRC 32176</strain>
    </source>
</reference>
<dbReference type="GO" id="GO:0045505">
    <property type="term" value="F:dynein intermediate chain binding"/>
    <property type="evidence" value="ECO:0007669"/>
    <property type="project" value="InterPro"/>
</dbReference>
<feature type="region of interest" description="Disordered" evidence="2">
    <location>
        <begin position="991"/>
        <end position="1013"/>
    </location>
</feature>
<gene>
    <name evidence="4" type="ORF">Plil01_000062600</name>
</gene>
<dbReference type="GO" id="GO:0060294">
    <property type="term" value="P:cilium movement involved in cell motility"/>
    <property type="evidence" value="ECO:0007669"/>
    <property type="project" value="TreeGrafter"/>
</dbReference>
<evidence type="ECO:0000313" key="4">
    <source>
        <dbReference type="EMBL" id="GMF09750.1"/>
    </source>
</evidence>
<feature type="region of interest" description="Disordered" evidence="2">
    <location>
        <begin position="1229"/>
        <end position="1256"/>
    </location>
</feature>
<dbReference type="Pfam" id="PF12777">
    <property type="entry name" value="MT"/>
    <property type="match status" value="1"/>
</dbReference>
<feature type="region of interest" description="Disordered" evidence="2">
    <location>
        <begin position="1708"/>
        <end position="1731"/>
    </location>
</feature>
<dbReference type="Proteomes" id="UP001165083">
    <property type="component" value="Unassembled WGS sequence"/>
</dbReference>
<proteinExistence type="predicted"/>
<dbReference type="OrthoDB" id="447173at2759"/>
<feature type="coiled-coil region" evidence="1">
    <location>
        <begin position="556"/>
        <end position="583"/>
    </location>
</feature>
<keyword evidence="1" id="KW-0175">Coiled coil</keyword>
<dbReference type="InterPro" id="IPR024743">
    <property type="entry name" value="Dynein_HC_stalk"/>
</dbReference>
<keyword evidence="5" id="KW-1185">Reference proteome</keyword>
<dbReference type="GO" id="GO:0008569">
    <property type="term" value="F:minus-end-directed microtubule motor activity"/>
    <property type="evidence" value="ECO:0007669"/>
    <property type="project" value="TreeGrafter"/>
</dbReference>
<dbReference type="EMBL" id="BSXW01000018">
    <property type="protein sequence ID" value="GMF09750.1"/>
    <property type="molecule type" value="Genomic_DNA"/>
</dbReference>
<accession>A0A9W6WM77</accession>
<name>A0A9W6WM77_9STRA</name>
<evidence type="ECO:0000313" key="5">
    <source>
        <dbReference type="Proteomes" id="UP001165083"/>
    </source>
</evidence>
<dbReference type="Gene3D" id="1.20.920.20">
    <property type="match status" value="1"/>
</dbReference>
<comment type="caution">
    <text evidence="4">The sequence shown here is derived from an EMBL/GenBank/DDBJ whole genome shotgun (WGS) entry which is preliminary data.</text>
</comment>
<feature type="compositionally biased region" description="Polar residues" evidence="2">
    <location>
        <begin position="1235"/>
        <end position="1251"/>
    </location>
</feature>
<dbReference type="GO" id="GO:0051959">
    <property type="term" value="F:dynein light intermediate chain binding"/>
    <property type="evidence" value="ECO:0007669"/>
    <property type="project" value="InterPro"/>
</dbReference>
<dbReference type="PANTHER" id="PTHR10676">
    <property type="entry name" value="DYNEIN HEAVY CHAIN FAMILY PROTEIN"/>
    <property type="match status" value="1"/>
</dbReference>
<dbReference type="InterPro" id="IPR026983">
    <property type="entry name" value="DHC"/>
</dbReference>
<evidence type="ECO:0000256" key="1">
    <source>
        <dbReference type="SAM" id="Coils"/>
    </source>
</evidence>
<sequence length="2172" mass="245110">MSDNLLSTLRQLWLLDQSDQIFAQVLPMFTMYFRRRYDGAFGDLSGIVYRLSQFPVQMFKRARKLWRPTPTSPQLLFNIGGVLSLHRNRFLEKKDQDQLQNAALRIAKKLGFSSQSLAYLRSPEDYFFADCGDTEGITRVNARSLKTIFVAGEERFHWYHKTAFKSNPASSELSVSGLESVAVPNELSLRSPRSPRGKGARSVRHLLSTNAEGITSRSKSSGQETAMLRRSSLAMVAIKTGLPDEKVTAAPSFYQLQNTLDIYSFLQSGVRHLLLNGSDTADRRSTTMVACGTLSFQFREVSTQLRLADFIGLVKAIVLEAGLKATQTAMYVEFEDLNPEEIALLVHLIRQDDLPTHMYSSADKVKLHAVDHQPKGLPTAPPTTRTSFLDEVTSSVENDKMNTGTKRPATHSSTQLLTIYRENVRRSLAKLLEFMTVQPSVYYRFVLKTFPNWEDVSADSVCNSALHEWTVLSDSGASSSAFREDVRHVVDGSVRSQLRDIMIIAHRTAERFENNGVNWRYPAYLSPTIRGRKFNAVSTRLDDMLRVFKILFAFHKKKLERQLRDLEKALQFLAKRLSQTNVRVAKEETSEVLQNDATQAVIEASTQLAAQEAIEREARRMFLLDEERCAKIQNEIEMERASIQRELSKILPDVQEATEALSQINKYHIVEMKSFTNPPQLVRLAMQAVCVLLDVPPTWSEALRILADIRFLDRLRNFDKDSIEPSLMDRVKFYVNHPEFSMENMRRASLASTTLCKWVLALVRYFEAMKRVAPTQKLLEETEQSFHIIEKRAQAEKKKLVDIEMHLAELRIVHAQNLQRESELQRTQETRLRWKSSVASFGHVIKQWYDTTRERLESIEQQRINLLGDCAIVSTLVVFGADKNHEEREKLVLQCRNAVQEHFSSSPNDPYPVSVDIPTMLAHWVISGESLVTHLRKTIIDMQDEEDEAFATSLFLMDQAQQVCFKIPFLVDPLDRGVQWLKNAYRGSSSSATQLKGSTRTDTNRAFDNGTGHQTRDETGTIVVVDGGDPLLIRTIETCLAQSPPAMTSSHFAVVDFTPTRRDLDNHFLTLFCHSSGASVQTDIESVRSRLSIEKTKEDILFKTFLTNVCAASDEATKTSNVGLSSTAASILSAWISSGTGNQGLYDEESMERISVQLDDFRTVQEARKQLQQDLRGLYEERRRALMFARRARALTSAEERLARLDSSLYLPLSQILVNIGECLMQSIPKHSDGDQTNNETQSHTHPQEPSLTGLRWPASVTTTTVSATVSFLYRRLAGIPTSFHRTYLLSVALSIGDIDSEDHQIFGLGLNTLTEGVPENILRFSFGPTLVCHHFAESDIISKSDAIKQSAELFANQVIEIALMTTSNVACLGGACKRLDDELLTAFLKIQNGFLRPGASATTTSRNFSQALFNDMVENMYDWRAYLKSSHAFEAFVDDTLSIGEQRYTKSSFASKTVQWPPWVKQNLGLLGHLQLHVSLFNSLPVQMIDDMITSHLGEQEVLSLLSVLEEGNGMIRPSLDALAKHSNFSTPLVILSDSSKFSVAGSSYVRHCARRSGIRAKAVAFVSVGYEPIPKPIGIWSYREKATTKTIEHDWAARDVNAVTRLKEISMDPGWTIIEGASSASSLSVSNALRLQIARLSDVKSTNHDFRLWLVEDLASFMNGNRCRRGFIRVPGQRLFLEPPQTLRQHYGAFLQSEQERRKAEHLRKKLEKAKHKEEVPSRPPPLSRHASSILTALQRSSAEQQQIRAALWLFHSIFRLHLLDLRGVVVDQPGSTNTVMPTDLFTSHYELDRVTRLIQLHLHQRVVAATVTSGTASLVQSSSPSAAAAAEAHGKTLTELAAIIYMGRLWNDSRASQCRELLTWCLHYDTLDLHSSDHDTKLVSRILQMRERLVTTTMAPCAKLFEKPEIELLPIGLQQQHRAFETSSVFNSLRKFYGVEPLNISMEESIVEPALDVARRLQSAQRYLEGLTVAFPDKTSLSSSIKQLQKQQRESMIIGWGKRKTSSTVETLVNQNSIRQKSRVSTLRRQQYLLTQLQQQPTAHLIQVELPAMEAYLTCVWTSAETILSLRADSVELLNPETMATVSALARGELPPIWRGDATRSDISEGYSTPTQLKPWLRWFQQAVTYFHIHQQSVMALAPVRIDSIWLPALQRPKGLPLTIIRKVC</sequence>
<feature type="compositionally biased region" description="Polar residues" evidence="2">
    <location>
        <begin position="991"/>
        <end position="1006"/>
    </location>
</feature>
<dbReference type="PANTHER" id="PTHR10676:SF401">
    <property type="entry name" value="DYNEIN HEAVY CHAIN LINKER DOMAIN-CONTAINING PROTEIN"/>
    <property type="match status" value="1"/>
</dbReference>
<dbReference type="GO" id="GO:0097729">
    <property type="term" value="C:9+2 motile cilium"/>
    <property type="evidence" value="ECO:0007669"/>
    <property type="project" value="TreeGrafter"/>
</dbReference>
<evidence type="ECO:0000256" key="2">
    <source>
        <dbReference type="SAM" id="MobiDB-lite"/>
    </source>
</evidence>
<organism evidence="4 5">
    <name type="scientific">Phytophthora lilii</name>
    <dbReference type="NCBI Taxonomy" id="2077276"/>
    <lineage>
        <taxon>Eukaryota</taxon>
        <taxon>Sar</taxon>
        <taxon>Stramenopiles</taxon>
        <taxon>Oomycota</taxon>
        <taxon>Peronosporomycetes</taxon>
        <taxon>Peronosporales</taxon>
        <taxon>Peronosporaceae</taxon>
        <taxon>Phytophthora</taxon>
    </lineage>
</organism>
<feature type="domain" description="Dynein heavy chain coiled coil stalk" evidence="3">
    <location>
        <begin position="614"/>
        <end position="879"/>
    </location>
</feature>
<evidence type="ECO:0000259" key="3">
    <source>
        <dbReference type="Pfam" id="PF12777"/>
    </source>
</evidence>
<protein>
    <submittedName>
        <fullName evidence="4">Unnamed protein product</fullName>
    </submittedName>
</protein>
<dbReference type="GO" id="GO:0030286">
    <property type="term" value="C:dynein complex"/>
    <property type="evidence" value="ECO:0007669"/>
    <property type="project" value="InterPro"/>
</dbReference>